<dbReference type="SMART" id="SM00093">
    <property type="entry name" value="SERPIN"/>
    <property type="match status" value="1"/>
</dbReference>
<accession>H3NQJ6</accession>
<evidence type="ECO:0000313" key="4">
    <source>
        <dbReference type="Proteomes" id="UP000004191"/>
    </source>
</evidence>
<sequence>MIKKIKENKQVFLILILTFLLIISTLLAKHFLGDNLVERKAIAKAKLPEISALPTMKKYTNKQGEVSEKYYDDYDKWKSEHDKLVKTDAGYQDSYFKFFDKTKSKFLDLESKENQLYSPLNIYIAYSMLTETTEGNSREQLFTLLGQNDIEKLRKDVSALWRSNYIPGDDISLEMHNSIWLLEGRRYNKEVLDTISKKYYASTFSGKFGTKKYDNMMADWINSNTNNTFEKSLKNFETNENTVLSLISTIYLKDEWIEVFEKSDNDKKIFNTPNGEKEFEFMNKQFENGYFSADNSDGISLELKNTNSKFWAFLPKEGKTPKDILESDDISKIINSKEESEGILVNLSIPKFDINSQINLVEKTKELGVTDIFNPKTADFSELTNSKPFVSDIKHEARTLINEEGLEAAAYTIILKDESKQETQKEIDLVFNRPFVIVITGKDNVPLFSGIVNEPISE</sequence>
<dbReference type="InterPro" id="IPR042185">
    <property type="entry name" value="Serpin_sf_2"/>
</dbReference>
<proteinExistence type="inferred from homology"/>
<dbReference type="RefSeq" id="WP_005399122.1">
    <property type="nucleotide sequence ID" value="NZ_JH601088.1"/>
</dbReference>
<dbReference type="Pfam" id="PF00079">
    <property type="entry name" value="Serpin"/>
    <property type="match status" value="1"/>
</dbReference>
<comment type="similarity">
    <text evidence="1">Belongs to the serpin family.</text>
</comment>
<dbReference type="InterPro" id="IPR042178">
    <property type="entry name" value="Serpin_sf_1"/>
</dbReference>
<dbReference type="SUPFAM" id="SSF56574">
    <property type="entry name" value="Serpins"/>
    <property type="match status" value="1"/>
</dbReference>
<dbReference type="AlphaFoldDB" id="H3NQJ6"/>
<dbReference type="Gene3D" id="3.30.497.10">
    <property type="entry name" value="Antithrombin, subunit I, domain 2"/>
    <property type="match status" value="1"/>
</dbReference>
<comment type="caution">
    <text evidence="3">The sequence shown here is derived from an EMBL/GenBank/DDBJ whole genome shotgun (WGS) entry which is preliminary data.</text>
</comment>
<dbReference type="InterPro" id="IPR000215">
    <property type="entry name" value="Serpin_fam"/>
</dbReference>
<dbReference type="PANTHER" id="PTHR11461:SF211">
    <property type="entry name" value="GH10112P-RELATED"/>
    <property type="match status" value="1"/>
</dbReference>
<dbReference type="GeneID" id="96999549"/>
<keyword evidence="4" id="KW-1185">Reference proteome</keyword>
<feature type="domain" description="Serpin" evidence="2">
    <location>
        <begin position="96"/>
        <end position="455"/>
    </location>
</feature>
<name>H3NQJ6_9FIRM</name>
<dbReference type="MEROPS" id="I04.075"/>
<dbReference type="STRING" id="883114.HMPREF9709_01607"/>
<evidence type="ECO:0000256" key="1">
    <source>
        <dbReference type="RuleBase" id="RU000411"/>
    </source>
</evidence>
<evidence type="ECO:0000259" key="2">
    <source>
        <dbReference type="SMART" id="SM00093"/>
    </source>
</evidence>
<dbReference type="eggNOG" id="COG4826">
    <property type="taxonomic scope" value="Bacteria"/>
</dbReference>
<organism evidence="3 4">
    <name type="scientific">Helcococcus kunzii ATCC 51366</name>
    <dbReference type="NCBI Taxonomy" id="883114"/>
    <lineage>
        <taxon>Bacteria</taxon>
        <taxon>Bacillati</taxon>
        <taxon>Bacillota</taxon>
        <taxon>Tissierellia</taxon>
        <taxon>Tissierellales</taxon>
        <taxon>Peptoniphilaceae</taxon>
        <taxon>Helcococcus</taxon>
    </lineage>
</organism>
<dbReference type="Proteomes" id="UP000004191">
    <property type="component" value="Unassembled WGS sequence"/>
</dbReference>
<dbReference type="EMBL" id="AGEI01000029">
    <property type="protein sequence ID" value="EHR32326.1"/>
    <property type="molecule type" value="Genomic_DNA"/>
</dbReference>
<evidence type="ECO:0000313" key="3">
    <source>
        <dbReference type="EMBL" id="EHR32326.1"/>
    </source>
</evidence>
<dbReference type="InterPro" id="IPR023795">
    <property type="entry name" value="Serpin_CS"/>
</dbReference>
<dbReference type="GO" id="GO:0004867">
    <property type="term" value="F:serine-type endopeptidase inhibitor activity"/>
    <property type="evidence" value="ECO:0007669"/>
    <property type="project" value="InterPro"/>
</dbReference>
<reference evidence="3 4" key="1">
    <citation type="submission" date="2012-01" db="EMBL/GenBank/DDBJ databases">
        <title>The Genome Sequence of Helcococcus kunzii ATCC 51366.</title>
        <authorList>
            <consortium name="The Broad Institute Genome Sequencing Platform"/>
            <person name="Earl A."/>
            <person name="Ward D."/>
            <person name="Feldgarden M."/>
            <person name="Gevers D."/>
            <person name="Huys G."/>
            <person name="Young S.K."/>
            <person name="Zeng Q."/>
            <person name="Gargeya S."/>
            <person name="Fitzgerald M."/>
            <person name="Haas B."/>
            <person name="Abouelleil A."/>
            <person name="Alvarado L."/>
            <person name="Arachchi H.M."/>
            <person name="Berlin A."/>
            <person name="Chapman S.B."/>
            <person name="Gearin G."/>
            <person name="Goldberg J."/>
            <person name="Griggs A."/>
            <person name="Gujja S."/>
            <person name="Hansen M."/>
            <person name="Heiman D."/>
            <person name="Howarth C."/>
            <person name="Larimer J."/>
            <person name="Lui A."/>
            <person name="MacDonald P.J.P."/>
            <person name="McCowen C."/>
            <person name="Montmayeur A."/>
            <person name="Murphy C."/>
            <person name="Neiman D."/>
            <person name="Pearson M."/>
            <person name="Priest M."/>
            <person name="Roberts A."/>
            <person name="Saif S."/>
            <person name="Shea T."/>
            <person name="Sisk P."/>
            <person name="Stolte C."/>
            <person name="Sykes S."/>
            <person name="Wortman J."/>
            <person name="Nusbaum C."/>
            <person name="Birren B."/>
        </authorList>
    </citation>
    <scope>NUCLEOTIDE SEQUENCE [LARGE SCALE GENOMIC DNA]</scope>
    <source>
        <strain evidence="3 4">ATCC 51366</strain>
    </source>
</reference>
<dbReference type="OrthoDB" id="9764871at2"/>
<gene>
    <name evidence="3" type="ORF">HMPREF9709_01607</name>
</gene>
<dbReference type="InterPro" id="IPR036186">
    <property type="entry name" value="Serpin_sf"/>
</dbReference>
<dbReference type="PROSITE" id="PS00284">
    <property type="entry name" value="SERPIN"/>
    <property type="match status" value="1"/>
</dbReference>
<dbReference type="Gene3D" id="2.30.39.10">
    <property type="entry name" value="Alpha-1-antitrypsin, domain 1"/>
    <property type="match status" value="1"/>
</dbReference>
<dbReference type="PANTHER" id="PTHR11461">
    <property type="entry name" value="SERINE PROTEASE INHIBITOR, SERPIN"/>
    <property type="match status" value="1"/>
</dbReference>
<dbReference type="HOGENOM" id="CLU_023330_0_3_9"/>
<dbReference type="GO" id="GO:0005615">
    <property type="term" value="C:extracellular space"/>
    <property type="evidence" value="ECO:0007669"/>
    <property type="project" value="InterPro"/>
</dbReference>
<dbReference type="InterPro" id="IPR023796">
    <property type="entry name" value="Serpin_dom"/>
</dbReference>
<protein>
    <recommendedName>
        <fullName evidence="2">Serpin domain-containing protein</fullName>
    </recommendedName>
</protein>